<feature type="domain" description="Heterokaryon incompatibility" evidence="2">
    <location>
        <begin position="86"/>
        <end position="170"/>
    </location>
</feature>
<dbReference type="AlphaFoldDB" id="A0AAV9I5Q7"/>
<keyword evidence="4" id="KW-1185">Reference proteome</keyword>
<dbReference type="PANTHER" id="PTHR24148:SF73">
    <property type="entry name" value="HET DOMAIN PROTEIN (AFU_ORTHOLOGUE AFUA_8G01020)"/>
    <property type="match status" value="1"/>
</dbReference>
<proteinExistence type="predicted"/>
<organism evidence="3 4">
    <name type="scientific">Cladorrhinum samala</name>
    <dbReference type="NCBI Taxonomy" id="585594"/>
    <lineage>
        <taxon>Eukaryota</taxon>
        <taxon>Fungi</taxon>
        <taxon>Dikarya</taxon>
        <taxon>Ascomycota</taxon>
        <taxon>Pezizomycotina</taxon>
        <taxon>Sordariomycetes</taxon>
        <taxon>Sordariomycetidae</taxon>
        <taxon>Sordariales</taxon>
        <taxon>Podosporaceae</taxon>
        <taxon>Cladorrhinum</taxon>
    </lineage>
</organism>
<dbReference type="Proteomes" id="UP001321749">
    <property type="component" value="Unassembled WGS sequence"/>
</dbReference>
<dbReference type="PANTHER" id="PTHR24148">
    <property type="entry name" value="ANKYRIN REPEAT DOMAIN-CONTAINING PROTEIN 39 HOMOLOG-RELATED"/>
    <property type="match status" value="1"/>
</dbReference>
<dbReference type="InterPro" id="IPR052895">
    <property type="entry name" value="HetReg/Transcr_Mod"/>
</dbReference>
<dbReference type="Pfam" id="PF06985">
    <property type="entry name" value="HET"/>
    <property type="match status" value="1"/>
</dbReference>
<dbReference type="InterPro" id="IPR010730">
    <property type="entry name" value="HET"/>
</dbReference>
<name>A0AAV9I5Q7_9PEZI</name>
<evidence type="ECO:0000313" key="3">
    <source>
        <dbReference type="EMBL" id="KAK4466798.1"/>
    </source>
</evidence>
<reference evidence="3" key="2">
    <citation type="submission" date="2023-06" db="EMBL/GenBank/DDBJ databases">
        <authorList>
            <consortium name="Lawrence Berkeley National Laboratory"/>
            <person name="Mondo S.J."/>
            <person name="Hensen N."/>
            <person name="Bonometti L."/>
            <person name="Westerberg I."/>
            <person name="Brannstrom I.O."/>
            <person name="Guillou S."/>
            <person name="Cros-Aarteil S."/>
            <person name="Calhoun S."/>
            <person name="Haridas S."/>
            <person name="Kuo A."/>
            <person name="Pangilinan J."/>
            <person name="Riley R."/>
            <person name="Labutti K."/>
            <person name="Andreopoulos B."/>
            <person name="Lipzen A."/>
            <person name="Chen C."/>
            <person name="Yanf M."/>
            <person name="Daum C."/>
            <person name="Ng V."/>
            <person name="Clum A."/>
            <person name="Steindorff A."/>
            <person name="Ohm R."/>
            <person name="Martin F."/>
            <person name="Silar P."/>
            <person name="Natvig D."/>
            <person name="Lalanne C."/>
            <person name="Gautier V."/>
            <person name="Ament-Velasquez S.L."/>
            <person name="Kruys A."/>
            <person name="Hutchinson M.I."/>
            <person name="Powell A.J."/>
            <person name="Barry K."/>
            <person name="Miller A.N."/>
            <person name="Grigoriev I.V."/>
            <person name="Debuchy R."/>
            <person name="Gladieux P."/>
            <person name="Thoren M.H."/>
            <person name="Johannesson H."/>
        </authorList>
    </citation>
    <scope>NUCLEOTIDE SEQUENCE</scope>
    <source>
        <strain evidence="3">PSN324</strain>
    </source>
</reference>
<dbReference type="EMBL" id="MU864929">
    <property type="protein sequence ID" value="KAK4466798.1"/>
    <property type="molecule type" value="Genomic_DNA"/>
</dbReference>
<accession>A0AAV9I5Q7</accession>
<gene>
    <name evidence="3" type="ORF">QBC42DRAFT_342685</name>
</gene>
<comment type="caution">
    <text evidence="3">The sequence shown here is derived from an EMBL/GenBank/DDBJ whole genome shotgun (WGS) entry which is preliminary data.</text>
</comment>
<evidence type="ECO:0000313" key="4">
    <source>
        <dbReference type="Proteomes" id="UP001321749"/>
    </source>
</evidence>
<evidence type="ECO:0000256" key="1">
    <source>
        <dbReference type="SAM" id="MobiDB-lite"/>
    </source>
</evidence>
<protein>
    <recommendedName>
        <fullName evidence="2">Heterokaryon incompatibility domain-containing protein</fullName>
    </recommendedName>
</protein>
<reference evidence="3" key="1">
    <citation type="journal article" date="2023" name="Mol. Phylogenet. Evol.">
        <title>Genome-scale phylogeny and comparative genomics of the fungal order Sordariales.</title>
        <authorList>
            <person name="Hensen N."/>
            <person name="Bonometti L."/>
            <person name="Westerberg I."/>
            <person name="Brannstrom I.O."/>
            <person name="Guillou S."/>
            <person name="Cros-Aarteil S."/>
            <person name="Calhoun S."/>
            <person name="Haridas S."/>
            <person name="Kuo A."/>
            <person name="Mondo S."/>
            <person name="Pangilinan J."/>
            <person name="Riley R."/>
            <person name="LaButti K."/>
            <person name="Andreopoulos B."/>
            <person name="Lipzen A."/>
            <person name="Chen C."/>
            <person name="Yan M."/>
            <person name="Daum C."/>
            <person name="Ng V."/>
            <person name="Clum A."/>
            <person name="Steindorff A."/>
            <person name="Ohm R.A."/>
            <person name="Martin F."/>
            <person name="Silar P."/>
            <person name="Natvig D.O."/>
            <person name="Lalanne C."/>
            <person name="Gautier V."/>
            <person name="Ament-Velasquez S.L."/>
            <person name="Kruys A."/>
            <person name="Hutchinson M.I."/>
            <person name="Powell A.J."/>
            <person name="Barry K."/>
            <person name="Miller A.N."/>
            <person name="Grigoriev I.V."/>
            <person name="Debuchy R."/>
            <person name="Gladieux P."/>
            <person name="Hiltunen Thoren M."/>
            <person name="Johannesson H."/>
        </authorList>
    </citation>
    <scope>NUCLEOTIDE SEQUENCE</scope>
    <source>
        <strain evidence="3">PSN324</strain>
    </source>
</reference>
<sequence>MSTQPPHPEPYHFHFITTNEKFEHTPLRSNSHIRTMMLHSCLDRDSDDDEPLRATFVEDAITTARYRVLCPVPEPPQTPESSPSNNPPTPTIDTPEGALPVSPALYAALLASRRMSTSDLCLWTPSLCIDFSNPLEASPYQQAGRLKTIYRSAEEVIAYLGTDDPSTVDAHEMLFLLSRLSLPWLLRLSTAPVTAEAVGEFFLATGLPPMNGPEWLALDRFMARPWFRSLHALPACLWAKKLRFMGAGWSLPADEFIAAFFKSTLIPWPMFGIGGYSEGMQAGVKCMLFLSRVRTISMEAEDAEGWGFPFVELLRQCRYAESRSTEERLAVLFATSIHGDDLEKILDDDSDRNSDLGTDIRIFRHLFERTTEGTALLSEARGHNPVAIAADTTPNTRTSHPPSWLPLLIKPPRETPPLRSDFRAGIHTHHPPLNPFIIPTNFSHHRTLLTNCTPLPCSCPSHNLIAATSSFPPRRQETPKPNQQTLSGITSLIAHWYDAQSMLRVFINSETQKPLTHYSDSNQPVLEALWQIFRFGRRVVEDGEDSSQSQWSSSLASAKVVFMLLLREDMRHVVEAHSENARGAMERMADEMEGWRFAATVTGYMGLFHEDVKEGDEVWVVEGAKVPLLLRKTVGGAEGNKSGGPGEIDDPQVANTEMEGEMEAVDETDGTDAKDACRRDITPAILEVPAASMSREEDGLDNGRWTKKDTKTSVAEVVVWEYEIVVPNKCVILGCPVAVINSNEAILRTEGVLWGPVEGAEPGVRATTSHMPVALLKRRRLLSECGKWIPATAHRYPLLLLGRDVQSRMGVLQVVDGVLSQYLPVGDATYPVDTSILNHLESPATPIEAIAVYVAHIDSLGYLADVGYNAPRVDADNSKAFCRGVLVNCIQIIVQHVVTQSLELLSNWCPPIDSAIVVLTPVLMFTEFYFTNAVAAAYSEARGYDGTDYKAVRMVDNKHGIACVRN</sequence>
<feature type="region of interest" description="Disordered" evidence="1">
    <location>
        <begin position="71"/>
        <end position="98"/>
    </location>
</feature>
<evidence type="ECO:0000259" key="2">
    <source>
        <dbReference type="Pfam" id="PF06985"/>
    </source>
</evidence>